<keyword evidence="3" id="KW-1185">Reference proteome</keyword>
<evidence type="ECO:0000256" key="1">
    <source>
        <dbReference type="SAM" id="Phobius"/>
    </source>
</evidence>
<keyword evidence="1" id="KW-1133">Transmembrane helix</keyword>
<comment type="caution">
    <text evidence="2">The sequence shown here is derived from an EMBL/GenBank/DDBJ whole genome shotgun (WGS) entry which is preliminary data.</text>
</comment>
<gene>
    <name evidence="2" type="ORF">ALQ29_00279</name>
</gene>
<name>A0A3M3WZ36_PSEMA</name>
<reference evidence="2 3" key="1">
    <citation type="submission" date="2018-08" db="EMBL/GenBank/DDBJ databases">
        <title>Recombination of ecologically and evolutionarily significant loci maintains genetic cohesion in the Pseudomonas syringae species complex.</title>
        <authorList>
            <person name="Dillon M."/>
            <person name="Thakur S."/>
            <person name="Almeida R.N.D."/>
            <person name="Weir B.S."/>
            <person name="Guttman D.S."/>
        </authorList>
    </citation>
    <scope>NUCLEOTIDE SEQUENCE [LARGE SCALE GENOMIC DNA]</scope>
    <source>
        <strain evidence="2 3">ICMP 3555</strain>
    </source>
</reference>
<feature type="transmembrane region" description="Helical" evidence="1">
    <location>
        <begin position="253"/>
        <end position="276"/>
    </location>
</feature>
<proteinExistence type="predicted"/>
<organism evidence="2 3">
    <name type="scientific">Pseudomonas marginalis pv. marginalis</name>
    <dbReference type="NCBI Taxonomy" id="97473"/>
    <lineage>
        <taxon>Bacteria</taxon>
        <taxon>Pseudomonadati</taxon>
        <taxon>Pseudomonadota</taxon>
        <taxon>Gammaproteobacteria</taxon>
        <taxon>Pseudomonadales</taxon>
        <taxon>Pseudomonadaceae</taxon>
        <taxon>Pseudomonas</taxon>
    </lineage>
</organism>
<dbReference type="EMBL" id="RBQF01000352">
    <property type="protein sequence ID" value="RMP02099.1"/>
    <property type="molecule type" value="Genomic_DNA"/>
</dbReference>
<evidence type="ECO:0008006" key="4">
    <source>
        <dbReference type="Google" id="ProtNLM"/>
    </source>
</evidence>
<keyword evidence="1" id="KW-0472">Membrane</keyword>
<evidence type="ECO:0000313" key="3">
    <source>
        <dbReference type="Proteomes" id="UP000276587"/>
    </source>
</evidence>
<accession>A0A3M3WZ36</accession>
<evidence type="ECO:0000313" key="2">
    <source>
        <dbReference type="EMBL" id="RMP02099.1"/>
    </source>
</evidence>
<sequence length="316" mass="33524">MMPQPYAFINDRLQTSVELKASVHLGSYAEAKFDALNTHIRNVVVLPGQLVIIGDGSTPACTVEESRLMRAAWAIRHSVMAEGGDAFALQNYDLLQKLLGYASLGIGTAGDAWGRHLQDIVKTLGEIDALHKQSLRRGGGVSRDDFLARRQVLFAKLEAQMRSFARHGTGLRNQGSIKKMLGISTRSYLHTGEISRYSETISRVSKTAKLLKNGTPLGIALSTTATALEIKEACSTGREQQCRKAKYVEAGKLTFGAAGGIIGGQMGMGLCIAVMAPTTGPFALSCLLIAGGAMGFALGSLGSEAGAAAGEVLYEF</sequence>
<feature type="transmembrane region" description="Helical" evidence="1">
    <location>
        <begin position="282"/>
        <end position="301"/>
    </location>
</feature>
<dbReference type="Proteomes" id="UP000276587">
    <property type="component" value="Unassembled WGS sequence"/>
</dbReference>
<keyword evidence="1" id="KW-0812">Transmembrane</keyword>
<protein>
    <recommendedName>
        <fullName evidence="4">SSU ribosomal protein S2p (SAe)</fullName>
    </recommendedName>
</protein>
<dbReference type="AlphaFoldDB" id="A0A3M3WZ36"/>